<dbReference type="STRING" id="1385520.N802_01020"/>
<dbReference type="eggNOG" id="ENOG503019F">
    <property type="taxonomic scope" value="Bacteria"/>
</dbReference>
<comment type="caution">
    <text evidence="1">The sequence shown here is derived from an EMBL/GenBank/DDBJ whole genome shotgun (WGS) entry which is preliminary data.</text>
</comment>
<keyword evidence="2" id="KW-1185">Reference proteome</keyword>
<dbReference type="Proteomes" id="UP000030002">
    <property type="component" value="Unassembled WGS sequence"/>
</dbReference>
<proteinExistence type="predicted"/>
<dbReference type="OrthoDB" id="626362at2"/>
<evidence type="ECO:0008006" key="3">
    <source>
        <dbReference type="Google" id="ProtNLM"/>
    </source>
</evidence>
<dbReference type="AlphaFoldDB" id="A0A0A0JG25"/>
<name>A0A0A0JG25_9MICO</name>
<dbReference type="RefSeq" id="WP_035910935.1">
    <property type="nucleotide sequence ID" value="NZ_AVPJ01000001.1"/>
</dbReference>
<sequence>MSYQVERESLLDAAKSWGSAETDMTTAQRNANAINVTQNAASVVAELTGFITTYDQVRDRVATLLGEGATAMRLIDDTLKGIERQYRNDDDAALARLGATWSPTNT</sequence>
<dbReference type="EMBL" id="AVPJ01000001">
    <property type="protein sequence ID" value="KGN34997.1"/>
    <property type="molecule type" value="Genomic_DNA"/>
</dbReference>
<gene>
    <name evidence="1" type="ORF">N802_01020</name>
</gene>
<protein>
    <recommendedName>
        <fullName evidence="3">ESX-1 secretion-associated protein</fullName>
    </recommendedName>
</protein>
<reference evidence="1 2" key="1">
    <citation type="submission" date="2013-08" db="EMBL/GenBank/DDBJ databases">
        <title>The genome sequence of Knoellia sinensis.</title>
        <authorList>
            <person name="Zhu W."/>
            <person name="Wang G."/>
        </authorList>
    </citation>
    <scope>NUCLEOTIDE SEQUENCE [LARGE SCALE GENOMIC DNA]</scope>
    <source>
        <strain evidence="1 2">KCTC 19936</strain>
    </source>
</reference>
<organism evidence="1 2">
    <name type="scientific">Knoellia sinensis KCTC 19936</name>
    <dbReference type="NCBI Taxonomy" id="1385520"/>
    <lineage>
        <taxon>Bacteria</taxon>
        <taxon>Bacillati</taxon>
        <taxon>Actinomycetota</taxon>
        <taxon>Actinomycetes</taxon>
        <taxon>Micrococcales</taxon>
        <taxon>Intrasporangiaceae</taxon>
        <taxon>Knoellia</taxon>
    </lineage>
</organism>
<evidence type="ECO:0000313" key="2">
    <source>
        <dbReference type="Proteomes" id="UP000030002"/>
    </source>
</evidence>
<evidence type="ECO:0000313" key="1">
    <source>
        <dbReference type="EMBL" id="KGN34997.1"/>
    </source>
</evidence>
<accession>A0A0A0JG25</accession>